<proteinExistence type="predicted"/>
<organism evidence="2 3">
    <name type="scientific">Vitis vinifera</name>
    <name type="common">Grape</name>
    <dbReference type="NCBI Taxonomy" id="29760"/>
    <lineage>
        <taxon>Eukaryota</taxon>
        <taxon>Viridiplantae</taxon>
        <taxon>Streptophyta</taxon>
        <taxon>Embryophyta</taxon>
        <taxon>Tracheophyta</taxon>
        <taxon>Spermatophyta</taxon>
        <taxon>Magnoliopsida</taxon>
        <taxon>eudicotyledons</taxon>
        <taxon>Gunneridae</taxon>
        <taxon>Pentapetalae</taxon>
        <taxon>rosids</taxon>
        <taxon>Vitales</taxon>
        <taxon>Vitaceae</taxon>
        <taxon>Viteae</taxon>
        <taxon>Vitis</taxon>
    </lineage>
</organism>
<evidence type="ECO:0000256" key="1">
    <source>
        <dbReference type="SAM" id="Phobius"/>
    </source>
</evidence>
<feature type="transmembrane region" description="Helical" evidence="1">
    <location>
        <begin position="47"/>
        <end position="67"/>
    </location>
</feature>
<dbReference type="Proteomes" id="UP000288805">
    <property type="component" value="Unassembled WGS sequence"/>
</dbReference>
<keyword evidence="1" id="KW-0472">Membrane</keyword>
<gene>
    <name evidence="2" type="ORF">CK203_112908</name>
</gene>
<evidence type="ECO:0000313" key="3">
    <source>
        <dbReference type="Proteomes" id="UP000288805"/>
    </source>
</evidence>
<keyword evidence="1" id="KW-0812">Transmembrane</keyword>
<dbReference type="AlphaFoldDB" id="A0A438CBA3"/>
<name>A0A438CBA3_VITVI</name>
<protein>
    <submittedName>
        <fullName evidence="2">Uncharacterized protein</fullName>
    </submittedName>
</protein>
<reference evidence="2 3" key="1">
    <citation type="journal article" date="2018" name="PLoS Genet.">
        <title>Population sequencing reveals clonal diversity and ancestral inbreeding in the grapevine cultivar Chardonnay.</title>
        <authorList>
            <person name="Roach M.J."/>
            <person name="Johnson D.L."/>
            <person name="Bohlmann J."/>
            <person name="van Vuuren H.J."/>
            <person name="Jones S.J."/>
            <person name="Pretorius I.S."/>
            <person name="Schmidt S.A."/>
            <person name="Borneman A.R."/>
        </authorList>
    </citation>
    <scope>NUCLEOTIDE SEQUENCE [LARGE SCALE GENOMIC DNA]</scope>
    <source>
        <strain evidence="3">cv. Chardonnay</strain>
        <tissue evidence="2">Leaf</tissue>
    </source>
</reference>
<accession>A0A438CBA3</accession>
<dbReference type="EMBL" id="QGNW01002358">
    <property type="protein sequence ID" value="RVW20533.1"/>
    <property type="molecule type" value="Genomic_DNA"/>
</dbReference>
<comment type="caution">
    <text evidence="2">The sequence shown here is derived from an EMBL/GenBank/DDBJ whole genome shotgun (WGS) entry which is preliminary data.</text>
</comment>
<evidence type="ECO:0000313" key="2">
    <source>
        <dbReference type="EMBL" id="RVW20533.1"/>
    </source>
</evidence>
<sequence>MPSYQESGYHLPQVHDQRQMIQRVGTVKGTFARCFDTFILGGIPTSFHLLVVIVISRLSFVDIFWCYTGAYPFVIKVNISVVASRVSPFCSEFCFKASPSV</sequence>
<keyword evidence="1" id="KW-1133">Transmembrane helix</keyword>